<evidence type="ECO:0000313" key="1">
    <source>
        <dbReference type="EMBL" id="CAI5383845.1"/>
    </source>
</evidence>
<accession>A0A9C7GWH2</accession>
<protein>
    <submittedName>
        <fullName evidence="1">Uncharacterized protein</fullName>
    </submittedName>
</protein>
<sequence>MPFNCTVGAEEHHVDHPPAPSPVSPPSAVLGNPHLPTFRRFFTRVMSFNPTSITRVYTGDPTTTANVVAFTQFASVARFELLRYHVKPCSASRHFMMEVDCAWFPNCDNPPTRTDDLQRCPMREVHLLGPAFPGGRVDPVSFDCPASYGISHIFKPSPVVGGEPRFSFHYRIERVGGEVEQRSVTAGKSTSVVDDDSAVVAYYLYLEAVVNLSLV</sequence>
<dbReference type="EMBL" id="OX380365">
    <property type="protein sequence ID" value="CAI5383845.1"/>
    <property type="molecule type" value="Genomic_RNA"/>
</dbReference>
<reference evidence="1" key="1">
    <citation type="submission" date="2022-11" db="EMBL/GenBank/DDBJ databases">
        <authorList>
            <person name="Mifsud CO J."/>
            <person name="Holmes C E."/>
            <person name="Gallagher V R."/>
            <person name="Geoghegan L J."/>
        </authorList>
    </citation>
    <scope>NUCLEOTIDE SEQUENCE</scope>
</reference>
<organism evidence="1">
    <name type="scientific">Ishige okamurae associated tymo-like virus</name>
    <dbReference type="NCBI Taxonomy" id="2933172"/>
    <lineage>
        <taxon>Viruses</taxon>
        <taxon>Riboviria</taxon>
        <taxon>Orthornavirae</taxon>
        <taxon>Kitrinoviricota</taxon>
        <taxon>Alsuviricetes</taxon>
        <taxon>Tymovirales</taxon>
    </lineage>
</organism>
<name>A0A9C7GWH2_9VIRU</name>
<gene>
    <name evidence="1" type="primary">hypothetical protein</name>
</gene>
<proteinExistence type="predicted"/>